<organism evidence="3 4">
    <name type="scientific">Adineta ricciae</name>
    <name type="common">Rotifer</name>
    <dbReference type="NCBI Taxonomy" id="249248"/>
    <lineage>
        <taxon>Eukaryota</taxon>
        <taxon>Metazoa</taxon>
        <taxon>Spiralia</taxon>
        <taxon>Gnathifera</taxon>
        <taxon>Rotifera</taxon>
        <taxon>Eurotatoria</taxon>
        <taxon>Bdelloidea</taxon>
        <taxon>Adinetida</taxon>
        <taxon>Adinetidae</taxon>
        <taxon>Adineta</taxon>
    </lineage>
</organism>
<keyword evidence="2" id="KW-1133">Transmembrane helix</keyword>
<feature type="region of interest" description="Disordered" evidence="1">
    <location>
        <begin position="318"/>
        <end position="338"/>
    </location>
</feature>
<proteinExistence type="predicted"/>
<keyword evidence="2" id="KW-0812">Transmembrane</keyword>
<accession>A0A815NST3</accession>
<evidence type="ECO:0000313" key="4">
    <source>
        <dbReference type="Proteomes" id="UP000663852"/>
    </source>
</evidence>
<feature type="transmembrane region" description="Helical" evidence="2">
    <location>
        <begin position="176"/>
        <end position="200"/>
    </location>
</feature>
<evidence type="ECO:0000256" key="2">
    <source>
        <dbReference type="SAM" id="Phobius"/>
    </source>
</evidence>
<dbReference type="EMBL" id="CAJNOJ010000421">
    <property type="protein sequence ID" value="CAF1442358.1"/>
    <property type="molecule type" value="Genomic_DNA"/>
</dbReference>
<sequence length="387" mass="42941">MINNGTSVMPAANNITVTTWLLSCANETFDRNTTVYSLYDLYRNNLSNIILNVSINNFTCAKDVKSVFEQLVTFTQAVSIQNQILLVSIYSDFLSANLYRFNGLMIDRQRDSTLSSVTTHNNALSDACSAADIACNSLCSNNLTHPVCTISSNRWNYMCSTAEASNTPVMSGLSTWQLGLICSLSILFVMVLLILSIYFYRRYRRSKQIALSRLNLYDSLNFSQKTGVPQSEEFKRAAMIVQPMPNASTNTSCIHKDSMTNVISINENSSKTKPSALHNQHQRNNLSVKLTQTANVSKNISTNIPTIVICRSASDKSLNQSKSITDESDSLNQSNLNDSTAPLTKTVINIPLSDENLSDEDAWMSILDVVNAELAILNEQDQIRVSM</sequence>
<dbReference type="OrthoDB" id="10021612at2759"/>
<name>A0A815NST3_ADIRI</name>
<dbReference type="AlphaFoldDB" id="A0A815NST3"/>
<evidence type="ECO:0000313" key="3">
    <source>
        <dbReference type="EMBL" id="CAF1442358.1"/>
    </source>
</evidence>
<protein>
    <submittedName>
        <fullName evidence="3">Uncharacterized protein</fullName>
    </submittedName>
</protein>
<comment type="caution">
    <text evidence="3">The sequence shown here is derived from an EMBL/GenBank/DDBJ whole genome shotgun (WGS) entry which is preliminary data.</text>
</comment>
<gene>
    <name evidence="3" type="ORF">EDS130_LOCUS38969</name>
</gene>
<keyword evidence="2" id="KW-0472">Membrane</keyword>
<evidence type="ECO:0000256" key="1">
    <source>
        <dbReference type="SAM" id="MobiDB-lite"/>
    </source>
</evidence>
<reference evidence="3" key="1">
    <citation type="submission" date="2021-02" db="EMBL/GenBank/DDBJ databases">
        <authorList>
            <person name="Nowell W R."/>
        </authorList>
    </citation>
    <scope>NUCLEOTIDE SEQUENCE</scope>
</reference>
<dbReference type="Proteomes" id="UP000663852">
    <property type="component" value="Unassembled WGS sequence"/>
</dbReference>